<accession>A0A4Q1KN94</accession>
<sequence length="314" mass="35994">MFKYYSVLFLIITFLSGCNSQKGTTIDDYVFRKKEERTKYIKAYNETLKLWKIPFKEENIITSYGTAHVIITGPKNAEPLVLLHGMDASSTMWYPNIKVLSKNHRVYAIDFLMEPGKSVSCGETISKEETIAWYNEIFTHYNLKKIKIVGASRGGWLATLLATQENSNISKMVLLSPAQTLENLDKMHKASSALMFKLFPNKKKLENTLNAFAFYPEKIDPIYKNQFFLANKFAKANMSFIQMQPFSKEEIEKITIPVLIMIGDNDIVNSQKSLEKGNELLPKGEMITIENAGHFLTIDQPEIVNQKMIEFLEK</sequence>
<dbReference type="PANTHER" id="PTHR43798">
    <property type="entry name" value="MONOACYLGLYCEROL LIPASE"/>
    <property type="match status" value="1"/>
</dbReference>
<organism evidence="2 3">
    <name type="scientific">Flavobacterium piscinae</name>
    <dbReference type="NCBI Taxonomy" id="2506424"/>
    <lineage>
        <taxon>Bacteria</taxon>
        <taxon>Pseudomonadati</taxon>
        <taxon>Bacteroidota</taxon>
        <taxon>Flavobacteriia</taxon>
        <taxon>Flavobacteriales</taxon>
        <taxon>Flavobacteriaceae</taxon>
        <taxon>Flavobacterium</taxon>
    </lineage>
</organism>
<name>A0A4Q1KN94_9FLAO</name>
<proteinExistence type="predicted"/>
<keyword evidence="2" id="KW-0378">Hydrolase</keyword>
<feature type="domain" description="Serine aminopeptidase S33" evidence="1">
    <location>
        <begin position="135"/>
        <end position="299"/>
    </location>
</feature>
<evidence type="ECO:0000313" key="2">
    <source>
        <dbReference type="EMBL" id="RXR31232.1"/>
    </source>
</evidence>
<dbReference type="InterPro" id="IPR022742">
    <property type="entry name" value="Hydrolase_4"/>
</dbReference>
<protein>
    <submittedName>
        <fullName evidence="2">Alpha/beta hydrolase</fullName>
    </submittedName>
</protein>
<dbReference type="Proteomes" id="UP000289734">
    <property type="component" value="Unassembled WGS sequence"/>
</dbReference>
<dbReference type="RefSeq" id="WP_129464772.1">
    <property type="nucleotide sequence ID" value="NZ_SBKQ01000010.1"/>
</dbReference>
<reference evidence="3" key="1">
    <citation type="submission" date="2019-01" db="EMBL/GenBank/DDBJ databases">
        <title>Cytophagaceae bacterium strain CAR-16.</title>
        <authorList>
            <person name="Chen W.-M."/>
        </authorList>
    </citation>
    <scope>NUCLEOTIDE SEQUENCE [LARGE SCALE GENOMIC DNA]</scope>
    <source>
        <strain evidence="3">ICH-30</strain>
    </source>
</reference>
<dbReference type="InterPro" id="IPR029058">
    <property type="entry name" value="AB_hydrolase_fold"/>
</dbReference>
<dbReference type="GO" id="GO:0016787">
    <property type="term" value="F:hydrolase activity"/>
    <property type="evidence" value="ECO:0007669"/>
    <property type="project" value="UniProtKB-KW"/>
</dbReference>
<keyword evidence="3" id="KW-1185">Reference proteome</keyword>
<dbReference type="Pfam" id="PF12146">
    <property type="entry name" value="Hydrolase_4"/>
    <property type="match status" value="1"/>
</dbReference>
<dbReference type="SUPFAM" id="SSF53474">
    <property type="entry name" value="alpha/beta-Hydrolases"/>
    <property type="match status" value="1"/>
</dbReference>
<dbReference type="Gene3D" id="3.40.50.1820">
    <property type="entry name" value="alpha/beta hydrolase"/>
    <property type="match status" value="1"/>
</dbReference>
<dbReference type="InterPro" id="IPR050266">
    <property type="entry name" value="AB_hydrolase_sf"/>
</dbReference>
<comment type="caution">
    <text evidence="2">The sequence shown here is derived from an EMBL/GenBank/DDBJ whole genome shotgun (WGS) entry which is preliminary data.</text>
</comment>
<dbReference type="AlphaFoldDB" id="A0A4Q1KN94"/>
<evidence type="ECO:0000259" key="1">
    <source>
        <dbReference type="Pfam" id="PF12146"/>
    </source>
</evidence>
<gene>
    <name evidence="2" type="ORF">EQG68_10115</name>
</gene>
<dbReference type="EMBL" id="SBKQ01000010">
    <property type="protein sequence ID" value="RXR31232.1"/>
    <property type="molecule type" value="Genomic_DNA"/>
</dbReference>
<evidence type="ECO:0000313" key="3">
    <source>
        <dbReference type="Proteomes" id="UP000289734"/>
    </source>
</evidence>
<dbReference type="OrthoDB" id="5513277at2"/>
<dbReference type="PROSITE" id="PS51257">
    <property type="entry name" value="PROKAR_LIPOPROTEIN"/>
    <property type="match status" value="1"/>
</dbReference>